<evidence type="ECO:0000313" key="1">
    <source>
        <dbReference type="EMBL" id="MBU2714236.1"/>
    </source>
</evidence>
<evidence type="ECO:0000313" key="2">
    <source>
        <dbReference type="Proteomes" id="UP000690515"/>
    </source>
</evidence>
<dbReference type="RefSeq" id="WP_215822501.1">
    <property type="nucleotide sequence ID" value="NZ_JAGSOY010000190.1"/>
</dbReference>
<protein>
    <submittedName>
        <fullName evidence="1">Uncharacterized protein</fullName>
    </submittedName>
</protein>
<proteinExistence type="predicted"/>
<dbReference type="Proteomes" id="UP000690515">
    <property type="component" value="Unassembled WGS sequence"/>
</dbReference>
<name>A0ABS5ZJH2_9GAMM</name>
<keyword evidence="2" id="KW-1185">Reference proteome</keyword>
<dbReference type="EMBL" id="JAGSOY010000190">
    <property type="protein sequence ID" value="MBU2714236.1"/>
    <property type="molecule type" value="Genomic_DNA"/>
</dbReference>
<accession>A0ABS5ZJH2</accession>
<reference evidence="1 2" key="1">
    <citation type="submission" date="2021-04" db="EMBL/GenBank/DDBJ databases">
        <authorList>
            <person name="Pira H."/>
            <person name="Risdian C."/>
            <person name="Wink J."/>
        </authorList>
    </citation>
    <scope>NUCLEOTIDE SEQUENCE [LARGE SCALE GENOMIC DNA]</scope>
    <source>
        <strain evidence="1 2">WH53</strain>
    </source>
</reference>
<gene>
    <name evidence="1" type="ORF">KCG35_24620</name>
</gene>
<comment type="caution">
    <text evidence="1">The sequence shown here is derived from an EMBL/GenBank/DDBJ whole genome shotgun (WGS) entry which is preliminary data.</text>
</comment>
<sequence>MAKKKKKEETITAVNFMQLISEALSNQPEMELKHFLKDGSVERFVVFKVDNEYKSTAV</sequence>
<organism evidence="1 2">
    <name type="scientific">Zooshikella harenae</name>
    <dbReference type="NCBI Taxonomy" id="2827238"/>
    <lineage>
        <taxon>Bacteria</taxon>
        <taxon>Pseudomonadati</taxon>
        <taxon>Pseudomonadota</taxon>
        <taxon>Gammaproteobacteria</taxon>
        <taxon>Oceanospirillales</taxon>
        <taxon>Zooshikellaceae</taxon>
        <taxon>Zooshikella</taxon>
    </lineage>
</organism>